<dbReference type="Gene3D" id="3.10.450.490">
    <property type="match status" value="1"/>
</dbReference>
<dbReference type="EMBL" id="JARBDR010000657">
    <property type="protein sequence ID" value="KAJ8308785.1"/>
    <property type="molecule type" value="Genomic_DNA"/>
</dbReference>
<dbReference type="Pfam" id="PF02868">
    <property type="entry name" value="Peptidase_M4_C"/>
    <property type="match status" value="1"/>
</dbReference>
<evidence type="ECO:0000256" key="1">
    <source>
        <dbReference type="ARBA" id="ARBA00009388"/>
    </source>
</evidence>
<evidence type="ECO:0000256" key="3">
    <source>
        <dbReference type="ARBA" id="ARBA00022723"/>
    </source>
</evidence>
<dbReference type="SUPFAM" id="SSF55486">
    <property type="entry name" value="Metalloproteases ('zincins'), catalytic domain"/>
    <property type="match status" value="1"/>
</dbReference>
<gene>
    <name evidence="12" type="ORF">KUTeg_013659</name>
</gene>
<keyword evidence="4 8" id="KW-0732">Signal</keyword>
<keyword evidence="2" id="KW-0645">Protease</keyword>
<keyword evidence="3" id="KW-0479">Metal-binding</keyword>
<evidence type="ECO:0000256" key="2">
    <source>
        <dbReference type="ARBA" id="ARBA00022670"/>
    </source>
</evidence>
<feature type="chain" id="PRO_5045121053" description="Neutral metalloproteinase" evidence="8">
    <location>
        <begin position="23"/>
        <end position="649"/>
    </location>
</feature>
<dbReference type="PANTHER" id="PTHR33794:SF1">
    <property type="entry name" value="BACILLOLYSIN"/>
    <property type="match status" value="1"/>
</dbReference>
<feature type="domain" description="FTP" evidence="11">
    <location>
        <begin position="64"/>
        <end position="107"/>
    </location>
</feature>
<evidence type="ECO:0008006" key="14">
    <source>
        <dbReference type="Google" id="ProtNLM"/>
    </source>
</evidence>
<evidence type="ECO:0000313" key="12">
    <source>
        <dbReference type="EMBL" id="KAJ8308785.1"/>
    </source>
</evidence>
<feature type="domain" description="Peptidase M4 C-terminal" evidence="10">
    <location>
        <begin position="365"/>
        <end position="496"/>
    </location>
</feature>
<accession>A0ABQ9EY74</accession>
<evidence type="ECO:0000256" key="4">
    <source>
        <dbReference type="ARBA" id="ARBA00022729"/>
    </source>
</evidence>
<name>A0ABQ9EY74_TEGGR</name>
<sequence length="649" mass="73420">MDFKRVIFISLLILKLTSECESAKRINAKQGAKETMRKRDVFSKRDIDEEVSVNELLSLNHDETMEVKRSIKTSQGIRVEKLQEKYKGVEVFDSSVSVEVDKNGKLTGDASGTIIQEIQEDLKSLEPQIPFQVAFENAVTAEGDNDIIDTINIPSPSLKVYLDSSDTARLVYHFQYFVIKNDEPKKPAFFVDAMNGEVLLHWNNLDTKRCGTKANAVGGTEYSGKITYGEVPFCLDMKTKDGTCFLENKYVRVIDMLNTKNESIDETVSFDCNEGYNDTVNGAFSPAMDAFFYGTILGKMFEDWFQSTPVPGKLIFRVHYGKNYSNAFWNGDNCTFGDGDQDLYPLVSLDIVCHEVGHGVTEHAADLMYFGQAGGLNEAFSDMLGEACESYFDTNDFLMGDGIIKNFNRTYIRSMRYPDIDGNSIKNVDDYNPDLDPHFSSGIYNRVFYVVVKQKGVEIRKVIKVFHYANLMYWHHMSSFEDASCGVLKAAYDLGQKPTPYMRALKDVGIETCDLSQHIRSLVNNKTYEDITVSVDSEPFFAFESPEWADNLVINTTSSNGDVGITYVIGSWNQTNFDFDNDKRTPVSSKSVEIPDVGNTVVFLSLTSLNGLLMDDVTIRAGYRCSDTYNVTEKYKMVLYEYYCINRFQ</sequence>
<keyword evidence="13" id="KW-1185">Reference proteome</keyword>
<dbReference type="Gene3D" id="1.10.390.10">
    <property type="entry name" value="Neutral Protease Domain 2"/>
    <property type="match status" value="1"/>
</dbReference>
<dbReference type="Gene3D" id="3.10.450.40">
    <property type="match status" value="1"/>
</dbReference>
<dbReference type="Pfam" id="PF07504">
    <property type="entry name" value="FTP"/>
    <property type="match status" value="1"/>
</dbReference>
<dbReference type="InterPro" id="IPR023612">
    <property type="entry name" value="Peptidase_M4"/>
</dbReference>
<evidence type="ECO:0000259" key="9">
    <source>
        <dbReference type="Pfam" id="PF01447"/>
    </source>
</evidence>
<dbReference type="InterPro" id="IPR013856">
    <property type="entry name" value="Peptidase_M4_domain"/>
</dbReference>
<dbReference type="InterPro" id="IPR011096">
    <property type="entry name" value="FTP_domain"/>
</dbReference>
<protein>
    <recommendedName>
        <fullName evidence="14">Neutral metalloproteinase</fullName>
    </recommendedName>
</protein>
<dbReference type="PANTHER" id="PTHR33794">
    <property type="entry name" value="BACILLOLYSIN"/>
    <property type="match status" value="1"/>
</dbReference>
<dbReference type="InterPro" id="IPR027268">
    <property type="entry name" value="Peptidase_M4/M1_CTD_sf"/>
</dbReference>
<evidence type="ECO:0000256" key="7">
    <source>
        <dbReference type="ARBA" id="ARBA00023049"/>
    </source>
</evidence>
<keyword evidence="5" id="KW-0378">Hydrolase</keyword>
<comment type="similarity">
    <text evidence="1">Belongs to the peptidase M4 family.</text>
</comment>
<feature type="domain" description="Peptidase M4" evidence="9">
    <location>
        <begin position="234"/>
        <end position="362"/>
    </location>
</feature>
<dbReference type="CDD" id="cd09597">
    <property type="entry name" value="M4_TLP"/>
    <property type="match status" value="1"/>
</dbReference>
<proteinExistence type="inferred from homology"/>
<dbReference type="Pfam" id="PF01447">
    <property type="entry name" value="Peptidase_M4"/>
    <property type="match status" value="1"/>
</dbReference>
<dbReference type="Gene3D" id="3.10.170.10">
    <property type="match status" value="1"/>
</dbReference>
<reference evidence="12 13" key="1">
    <citation type="submission" date="2022-12" db="EMBL/GenBank/DDBJ databases">
        <title>Chromosome-level genome of Tegillarca granosa.</title>
        <authorList>
            <person name="Kim J."/>
        </authorList>
    </citation>
    <scope>NUCLEOTIDE SEQUENCE [LARGE SCALE GENOMIC DNA]</scope>
    <source>
        <strain evidence="12">Teg-2019</strain>
        <tissue evidence="12">Adductor muscle</tissue>
    </source>
</reference>
<evidence type="ECO:0000259" key="10">
    <source>
        <dbReference type="Pfam" id="PF02868"/>
    </source>
</evidence>
<evidence type="ECO:0000256" key="8">
    <source>
        <dbReference type="SAM" id="SignalP"/>
    </source>
</evidence>
<comment type="caution">
    <text evidence="12">The sequence shown here is derived from an EMBL/GenBank/DDBJ whole genome shotgun (WGS) entry which is preliminary data.</text>
</comment>
<feature type="signal peptide" evidence="8">
    <location>
        <begin position="1"/>
        <end position="22"/>
    </location>
</feature>
<keyword evidence="7" id="KW-0482">Metalloprotease</keyword>
<organism evidence="12 13">
    <name type="scientific">Tegillarca granosa</name>
    <name type="common">Malaysian cockle</name>
    <name type="synonym">Anadara granosa</name>
    <dbReference type="NCBI Taxonomy" id="220873"/>
    <lineage>
        <taxon>Eukaryota</taxon>
        <taxon>Metazoa</taxon>
        <taxon>Spiralia</taxon>
        <taxon>Lophotrochozoa</taxon>
        <taxon>Mollusca</taxon>
        <taxon>Bivalvia</taxon>
        <taxon>Autobranchia</taxon>
        <taxon>Pteriomorphia</taxon>
        <taxon>Arcoida</taxon>
        <taxon>Arcoidea</taxon>
        <taxon>Arcidae</taxon>
        <taxon>Tegillarca</taxon>
    </lineage>
</organism>
<evidence type="ECO:0000313" key="13">
    <source>
        <dbReference type="Proteomes" id="UP001217089"/>
    </source>
</evidence>
<evidence type="ECO:0000259" key="11">
    <source>
        <dbReference type="Pfam" id="PF07504"/>
    </source>
</evidence>
<dbReference type="PRINTS" id="PR00730">
    <property type="entry name" value="THERMOLYSIN"/>
</dbReference>
<dbReference type="Proteomes" id="UP001217089">
    <property type="component" value="Unassembled WGS sequence"/>
</dbReference>
<evidence type="ECO:0000256" key="6">
    <source>
        <dbReference type="ARBA" id="ARBA00022833"/>
    </source>
</evidence>
<dbReference type="InterPro" id="IPR001570">
    <property type="entry name" value="Peptidase_M4_C_domain"/>
</dbReference>
<keyword evidence="6" id="KW-0862">Zinc</keyword>
<evidence type="ECO:0000256" key="5">
    <source>
        <dbReference type="ARBA" id="ARBA00022801"/>
    </source>
</evidence>
<dbReference type="InterPro" id="IPR050728">
    <property type="entry name" value="Zinc_Metalloprotease_M4"/>
</dbReference>